<accession>A0A4Z1IJF1</accession>
<dbReference type="Pfam" id="PF25534">
    <property type="entry name" value="DUF7918"/>
    <property type="match status" value="1"/>
</dbReference>
<gene>
    <name evidence="3" type="ORF">BOTNAR_0127g00020</name>
</gene>
<comment type="caution">
    <text evidence="3">The sequence shown here is derived from an EMBL/GenBank/DDBJ whole genome shotgun (WGS) entry which is preliminary data.</text>
</comment>
<dbReference type="OrthoDB" id="3364132at2759"/>
<feature type="compositionally biased region" description="Acidic residues" evidence="1">
    <location>
        <begin position="394"/>
        <end position="417"/>
    </location>
</feature>
<evidence type="ECO:0000313" key="4">
    <source>
        <dbReference type="Proteomes" id="UP000297452"/>
    </source>
</evidence>
<reference evidence="3 4" key="1">
    <citation type="submission" date="2017-12" db="EMBL/GenBank/DDBJ databases">
        <title>Comparative genomics of Botrytis spp.</title>
        <authorList>
            <person name="Valero-Jimenez C.A."/>
            <person name="Tapia P."/>
            <person name="Veloso J."/>
            <person name="Silva-Moreno E."/>
            <person name="Staats M."/>
            <person name="Valdes J.H."/>
            <person name="Van Kan J.A.L."/>
        </authorList>
    </citation>
    <scope>NUCLEOTIDE SEQUENCE [LARGE SCALE GENOMIC DNA]</scope>
    <source>
        <strain evidence="3 4">MUCL2120</strain>
    </source>
</reference>
<feature type="domain" description="DUF7918" evidence="2">
    <location>
        <begin position="51"/>
        <end position="262"/>
    </location>
</feature>
<dbReference type="PANTHER" id="PTHR36223">
    <property type="entry name" value="BETA-LACTAMASE-TYPE TRANSPEPTIDASE FOLD DOMAIN CONTAINING PROTEIN"/>
    <property type="match status" value="1"/>
</dbReference>
<organism evidence="3 4">
    <name type="scientific">Botryotinia narcissicola</name>
    <dbReference type="NCBI Taxonomy" id="278944"/>
    <lineage>
        <taxon>Eukaryota</taxon>
        <taxon>Fungi</taxon>
        <taxon>Dikarya</taxon>
        <taxon>Ascomycota</taxon>
        <taxon>Pezizomycotina</taxon>
        <taxon>Leotiomycetes</taxon>
        <taxon>Helotiales</taxon>
        <taxon>Sclerotiniaceae</taxon>
        <taxon>Botryotinia</taxon>
    </lineage>
</organism>
<feature type="region of interest" description="Disordered" evidence="1">
    <location>
        <begin position="262"/>
        <end position="286"/>
    </location>
</feature>
<keyword evidence="4" id="KW-1185">Reference proteome</keyword>
<feature type="compositionally biased region" description="Basic residues" evidence="1">
    <location>
        <begin position="369"/>
        <end position="381"/>
    </location>
</feature>
<feature type="region of interest" description="Disordered" evidence="1">
    <location>
        <begin position="298"/>
        <end position="428"/>
    </location>
</feature>
<dbReference type="EMBL" id="PQXJ01000127">
    <property type="protein sequence ID" value="TGO61525.1"/>
    <property type="molecule type" value="Genomic_DNA"/>
</dbReference>
<dbReference type="InterPro" id="IPR057678">
    <property type="entry name" value="DUF7918"/>
</dbReference>
<dbReference type="Proteomes" id="UP000297452">
    <property type="component" value="Unassembled WGS sequence"/>
</dbReference>
<dbReference type="PANTHER" id="PTHR36223:SF1">
    <property type="entry name" value="TRANSCRIPTION ELONGATION FACTOR EAF N-TERMINAL DOMAIN-CONTAINING PROTEIN"/>
    <property type="match status" value="1"/>
</dbReference>
<protein>
    <recommendedName>
        <fullName evidence="2">DUF7918 domain-containing protein</fullName>
    </recommendedName>
</protein>
<evidence type="ECO:0000256" key="1">
    <source>
        <dbReference type="SAM" id="MobiDB-lite"/>
    </source>
</evidence>
<name>A0A4Z1IJF1_9HELO</name>
<proteinExistence type="predicted"/>
<sequence>MPRRREFLDSSLPKGVHAPPVPGITAQIISQDKKAFPSYPSPDKEDIVEGDELSEYFSVRTVTTYIAVTNNTPFSIHLRVDRPYPVKMDCSKLQFEIFIDGNFVWDAWCHKPRYQDNGNVWEEIIGGLKLGKGRSCEIKDFKFMGLKTNEESMSYTALQRVKESMAKISRIDIKVYRTMYGKKGGDVKNSKKGFLTKRNREVPEKALKGEAKSHGTALDEGRKTIRGDVWREANKHGELPIIIFRFLYRSEEALKSLHIIEHTPDSSRSSSPETEHEASSGLSAAQAKQVEDLLKSFRKSAGGGGGSSSRKAIKTEDKLGNRKRIKREEEPESSEMAARRRRAEKGKGRAVTIDLTADNSGDDEESVRRATKRRRVTKGKGKAVAIDLTADSSGEGEDKDEEPNVVSADEDDVDDKDDNLFVQDDGPRRKWPLWRGSNLFKYS</sequence>
<evidence type="ECO:0000313" key="3">
    <source>
        <dbReference type="EMBL" id="TGO61525.1"/>
    </source>
</evidence>
<evidence type="ECO:0000259" key="2">
    <source>
        <dbReference type="Pfam" id="PF25534"/>
    </source>
</evidence>
<dbReference type="AlphaFoldDB" id="A0A4Z1IJF1"/>